<evidence type="ECO:0000313" key="2">
    <source>
        <dbReference type="Proteomes" id="UP000319296"/>
    </source>
</evidence>
<sequence>MTQAINPLQQQGNYLYQKNQAAASNGQYQNIQGPNDVYNKTAAVALNTVKTLDQGLVNALKVSVAGLNNNANQNAAKAANNAATGANNNNQYNNQAQVPNAANTIGNLINKII</sequence>
<evidence type="ECO:0000313" key="1">
    <source>
        <dbReference type="EMBL" id="RZD17728.1"/>
    </source>
</evidence>
<organism evidence="1 2">
    <name type="scientific">Candidatus Acididesulfobacter diazotrophicus</name>
    <dbReference type="NCBI Taxonomy" id="2597226"/>
    <lineage>
        <taxon>Bacteria</taxon>
        <taxon>Deltaproteobacteria</taxon>
        <taxon>Candidatus Acidulodesulfobacterales</taxon>
        <taxon>Candidatus Acididesulfobacter</taxon>
    </lineage>
</organism>
<reference evidence="1 2" key="1">
    <citation type="journal article" date="2019" name="ISME J.">
        <title>Insights into ecological role of a new deltaproteobacterial order Candidatus Acidulodesulfobacterales by metagenomics and metatranscriptomics.</title>
        <authorList>
            <person name="Tan S."/>
            <person name="Liu J."/>
            <person name="Fang Y."/>
            <person name="Hedlund B.P."/>
            <person name="Lian Z.H."/>
            <person name="Huang L.Y."/>
            <person name="Li J.T."/>
            <person name="Huang L.N."/>
            <person name="Li W.J."/>
            <person name="Jiang H.C."/>
            <person name="Dong H.L."/>
            <person name="Shu W.S."/>
        </authorList>
    </citation>
    <scope>NUCLEOTIDE SEQUENCE [LARGE SCALE GENOMIC DNA]</scope>
    <source>
        <strain evidence="1">AP1</strain>
    </source>
</reference>
<protein>
    <submittedName>
        <fullName evidence="1">Uncharacterized protein</fullName>
    </submittedName>
</protein>
<proteinExistence type="predicted"/>
<accession>A0A519BKD2</accession>
<name>A0A519BKD2_9DELT</name>
<dbReference type="Proteomes" id="UP000319296">
    <property type="component" value="Unassembled WGS sequence"/>
</dbReference>
<comment type="caution">
    <text evidence="1">The sequence shown here is derived from an EMBL/GenBank/DDBJ whole genome shotgun (WGS) entry which is preliminary data.</text>
</comment>
<gene>
    <name evidence="1" type="ORF">EVG15_09645</name>
</gene>
<dbReference type="EMBL" id="SGBB01000024">
    <property type="protein sequence ID" value="RZD17728.1"/>
    <property type="molecule type" value="Genomic_DNA"/>
</dbReference>
<dbReference type="AlphaFoldDB" id="A0A519BKD2"/>